<sequence length="400" mass="45430">MGLFDNIRKKTKIEKQVKNYFELMNAYRPAFTSFEGGVYEMELTRAAIHCIATHCSKLKPEVTGKGNETFARRIQQAPNPHMVASQYLYKLATTLMVENSAFIIPLYADDMKTVTGFYPVNPRNVELIEYNGREYFRFRFPAGVAAVEREKVGVLNQYLYNSDFFGEDNRVLQPTMELINTNNQGIVEGVQNSAFIRFIAKLAMTLNGDDIEKERRRLTESNLSSANNGGVMMIDQKYESMKQVQSQQFTVNAEQMAQIKENVFSYFGVNESILQNRFTPDQWAAFYEGKIEPFALQASLVHTQMAFSDTAQAYGNQIIFTSNRLEYLSPTEKLNTVTQLFDRGFITTNQGLEIYNMAPVEGGDKRYIRKEYAEAQEIGKTDDNTEEGGEGNAGEEGTTV</sequence>
<reference evidence="5" key="1">
    <citation type="journal article" date="2021" name="Proc. Natl. Acad. Sci. U.S.A.">
        <title>A Catalog of Tens of Thousands of Viruses from Human Metagenomes Reveals Hidden Associations with Chronic Diseases.</title>
        <authorList>
            <person name="Tisza M.J."/>
            <person name="Buck C.B."/>
        </authorList>
    </citation>
    <scope>NUCLEOTIDE SEQUENCE</scope>
    <source>
        <strain evidence="5">CtBTH15</strain>
    </source>
</reference>
<keyword evidence="2" id="KW-1171">Viral genome ejection through host cell envelope</keyword>
<feature type="region of interest" description="Disordered" evidence="4">
    <location>
        <begin position="377"/>
        <end position="400"/>
    </location>
</feature>
<proteinExistence type="predicted"/>
<accession>A0A8S5SVU1</accession>
<evidence type="ECO:0000256" key="4">
    <source>
        <dbReference type="SAM" id="MobiDB-lite"/>
    </source>
</evidence>
<evidence type="ECO:0000256" key="1">
    <source>
        <dbReference type="ARBA" id="ARBA00022950"/>
    </source>
</evidence>
<organism evidence="5">
    <name type="scientific">Myoviridae sp. ctBTH15</name>
    <dbReference type="NCBI Taxonomy" id="2827666"/>
    <lineage>
        <taxon>Viruses</taxon>
        <taxon>Duplodnaviria</taxon>
        <taxon>Heunggongvirae</taxon>
        <taxon>Uroviricota</taxon>
        <taxon>Caudoviricetes</taxon>
    </lineage>
</organism>
<dbReference type="Pfam" id="PF04860">
    <property type="entry name" value="Phage_portal"/>
    <property type="match status" value="1"/>
</dbReference>
<keyword evidence="1" id="KW-0118">Viral capsid assembly</keyword>
<name>A0A8S5SVU1_9CAUD</name>
<evidence type="ECO:0000256" key="2">
    <source>
        <dbReference type="ARBA" id="ARBA00023009"/>
    </source>
</evidence>
<keyword evidence="1" id="KW-1188">Viral release from host cell</keyword>
<keyword evidence="2" id="KW-1162">Viral penetration into host cytoplasm</keyword>
<dbReference type="InterPro" id="IPR006944">
    <property type="entry name" value="Phage/GTA_portal"/>
</dbReference>
<keyword evidence="3" id="KW-0231">Viral genome packaging</keyword>
<protein>
    <submittedName>
        <fullName evidence="5">Portal protein</fullName>
    </submittedName>
</protein>
<evidence type="ECO:0000256" key="3">
    <source>
        <dbReference type="ARBA" id="ARBA00023219"/>
    </source>
</evidence>
<dbReference type="EMBL" id="BK032685">
    <property type="protein sequence ID" value="DAF55040.1"/>
    <property type="molecule type" value="Genomic_DNA"/>
</dbReference>
<evidence type="ECO:0000313" key="5">
    <source>
        <dbReference type="EMBL" id="DAF55040.1"/>
    </source>
</evidence>
<keyword evidence="2" id="KW-1160">Virus entry into host cell</keyword>